<dbReference type="STRING" id="272633.gene:10731259"/>
<dbReference type="InterPro" id="IPR006027">
    <property type="entry name" value="NusB_RsmB_TIM44"/>
</dbReference>
<evidence type="ECO:0000256" key="1">
    <source>
        <dbReference type="ARBA" id="ARBA00022884"/>
    </source>
</evidence>
<dbReference type="HOGENOM" id="CLU_087843_3_2_14"/>
<dbReference type="SUPFAM" id="SSF48013">
    <property type="entry name" value="NusB-like"/>
    <property type="match status" value="1"/>
</dbReference>
<feature type="domain" description="NusB/RsmB/TIM44" evidence="2">
    <location>
        <begin position="52"/>
        <end position="146"/>
    </location>
</feature>
<dbReference type="Pfam" id="PF01029">
    <property type="entry name" value="NusB"/>
    <property type="match status" value="1"/>
</dbReference>
<keyword evidence="1" id="KW-0694">RNA-binding</keyword>
<evidence type="ECO:0000313" key="3">
    <source>
        <dbReference type="EMBL" id="BAC43951.1"/>
    </source>
</evidence>
<dbReference type="KEGG" id="mpe:MYPE1600"/>
<proteinExistence type="predicted"/>
<name>Q8EWP3_MALP2</name>
<dbReference type="InParanoid" id="Q8EWP3"/>
<dbReference type="Proteomes" id="UP000002522">
    <property type="component" value="Chromosome"/>
</dbReference>
<protein>
    <submittedName>
        <fullName evidence="3">Transcription termination factor N-utilization substance protein B</fullName>
    </submittedName>
</protein>
<gene>
    <name evidence="3" type="ordered locus">MYPE1600</name>
</gene>
<dbReference type="EMBL" id="BA000026">
    <property type="protein sequence ID" value="BAC43951.1"/>
    <property type="molecule type" value="Genomic_DNA"/>
</dbReference>
<evidence type="ECO:0000313" key="4">
    <source>
        <dbReference type="Proteomes" id="UP000002522"/>
    </source>
</evidence>
<keyword evidence="4" id="KW-1185">Reference proteome</keyword>
<dbReference type="AlphaFoldDB" id="Q8EWP3"/>
<dbReference type="eggNOG" id="COG0781">
    <property type="taxonomic scope" value="Bacteria"/>
</dbReference>
<reference evidence="3 4" key="1">
    <citation type="journal article" date="2002" name="Nucleic Acids Res.">
        <title>The complete genomic sequence of Mycoplasma penetrans, an intracellular bacterial pathogen in humans.</title>
        <authorList>
            <person name="Sasaki Y."/>
            <person name="Ishikawa J."/>
            <person name="Yamashita A."/>
            <person name="Oshima K."/>
            <person name="Kenri T."/>
            <person name="Furuya K."/>
            <person name="Yoshino C."/>
            <person name="Horino A."/>
            <person name="Shiba T."/>
            <person name="Sasaki T."/>
            <person name="Hattori M."/>
        </authorList>
    </citation>
    <scope>NUCLEOTIDE SEQUENCE [LARGE SCALE GENOMIC DNA]</scope>
    <source>
        <strain evidence="3 4">HF-2</strain>
    </source>
</reference>
<dbReference type="GO" id="GO:0006355">
    <property type="term" value="P:regulation of DNA-templated transcription"/>
    <property type="evidence" value="ECO:0007669"/>
    <property type="project" value="InterPro"/>
</dbReference>
<evidence type="ECO:0000259" key="2">
    <source>
        <dbReference type="Pfam" id="PF01029"/>
    </source>
</evidence>
<organism evidence="3 4">
    <name type="scientific">Malacoplasma penetrans (strain HF-2)</name>
    <name type="common">Mycoplasma penetrans</name>
    <dbReference type="NCBI Taxonomy" id="272633"/>
    <lineage>
        <taxon>Bacteria</taxon>
        <taxon>Bacillati</taxon>
        <taxon>Mycoplasmatota</taxon>
        <taxon>Mycoplasmoidales</taxon>
        <taxon>Mycoplasmoidaceae</taxon>
        <taxon>Malacoplasma</taxon>
    </lineage>
</organism>
<dbReference type="GO" id="GO:0003723">
    <property type="term" value="F:RNA binding"/>
    <property type="evidence" value="ECO:0007669"/>
    <property type="project" value="UniProtKB-KW"/>
</dbReference>
<accession>Q8EWP3</accession>
<sequence>MSLNNKKTNIANNKIENKQTITQWKKRVACFRFIYSTLIMNLGDKDCILKFNEELAELKDKDIAKVIAFYIKNKQNIKSRIKPLLKEEWEIDRLNKVDLSIIMEAFCEFHTLDIDRKIIIDQAIVTSKRYSENNSYKFINFILDKLLVK</sequence>
<dbReference type="InterPro" id="IPR035926">
    <property type="entry name" value="NusB-like_sf"/>
</dbReference>
<dbReference type="Gene3D" id="1.10.940.10">
    <property type="entry name" value="NusB-like"/>
    <property type="match status" value="1"/>
</dbReference>